<evidence type="ECO:0000313" key="6">
    <source>
        <dbReference type="Proteomes" id="UP000016930"/>
    </source>
</evidence>
<feature type="coiled-coil region" evidence="3">
    <location>
        <begin position="104"/>
        <end position="192"/>
    </location>
</feature>
<dbReference type="HOGENOM" id="CLU_769462_0_0_1"/>
<feature type="compositionally biased region" description="Acidic residues" evidence="4">
    <location>
        <begin position="318"/>
        <end position="328"/>
    </location>
</feature>
<keyword evidence="2" id="KW-0539">Nucleus</keyword>
<proteinExistence type="predicted"/>
<dbReference type="Proteomes" id="UP000016930">
    <property type="component" value="Unassembled WGS sequence"/>
</dbReference>
<dbReference type="GO" id="GO:0000445">
    <property type="term" value="C:THO complex part of transcription export complex"/>
    <property type="evidence" value="ECO:0007669"/>
    <property type="project" value="InterPro"/>
</dbReference>
<feature type="compositionally biased region" description="Acidic residues" evidence="4">
    <location>
        <begin position="233"/>
        <end position="244"/>
    </location>
</feature>
<dbReference type="GO" id="GO:0006397">
    <property type="term" value="P:mRNA processing"/>
    <property type="evidence" value="ECO:0007669"/>
    <property type="project" value="InterPro"/>
</dbReference>
<evidence type="ECO:0008006" key="7">
    <source>
        <dbReference type="Google" id="ProtNLM"/>
    </source>
</evidence>
<accession>M2QU37</accession>
<dbReference type="STRING" id="914234.M2QU37"/>
<evidence type="ECO:0000256" key="2">
    <source>
        <dbReference type="ARBA" id="ARBA00023242"/>
    </source>
</evidence>
<feature type="compositionally biased region" description="Acidic residues" evidence="4">
    <location>
        <begin position="257"/>
        <end position="274"/>
    </location>
</feature>
<gene>
    <name evidence="5" type="ORF">CERSUDRAFT_111173</name>
</gene>
<keyword evidence="3" id="KW-0175">Coiled coil</keyword>
<dbReference type="OrthoDB" id="205166at2759"/>
<dbReference type="InterPro" id="IPR008501">
    <property type="entry name" value="THOC7/Mft1"/>
</dbReference>
<evidence type="ECO:0000313" key="5">
    <source>
        <dbReference type="EMBL" id="EMD40578.1"/>
    </source>
</evidence>
<reference evidence="5 6" key="1">
    <citation type="journal article" date="2012" name="Proc. Natl. Acad. Sci. U.S.A.">
        <title>Comparative genomics of Ceriporiopsis subvermispora and Phanerochaete chrysosporium provide insight into selective ligninolysis.</title>
        <authorList>
            <person name="Fernandez-Fueyo E."/>
            <person name="Ruiz-Duenas F.J."/>
            <person name="Ferreira P."/>
            <person name="Floudas D."/>
            <person name="Hibbett D.S."/>
            <person name="Canessa P."/>
            <person name="Larrondo L.F."/>
            <person name="James T.Y."/>
            <person name="Seelenfreund D."/>
            <person name="Lobos S."/>
            <person name="Polanco R."/>
            <person name="Tello M."/>
            <person name="Honda Y."/>
            <person name="Watanabe T."/>
            <person name="Watanabe T."/>
            <person name="Ryu J.S."/>
            <person name="Kubicek C.P."/>
            <person name="Schmoll M."/>
            <person name="Gaskell J."/>
            <person name="Hammel K.E."/>
            <person name="St John F.J."/>
            <person name="Vanden Wymelenberg A."/>
            <person name="Sabat G."/>
            <person name="Splinter BonDurant S."/>
            <person name="Syed K."/>
            <person name="Yadav J.S."/>
            <person name="Doddapaneni H."/>
            <person name="Subramanian V."/>
            <person name="Lavin J.L."/>
            <person name="Oguiza J.A."/>
            <person name="Perez G."/>
            <person name="Pisabarro A.G."/>
            <person name="Ramirez L."/>
            <person name="Santoyo F."/>
            <person name="Master E."/>
            <person name="Coutinho P.M."/>
            <person name="Henrissat B."/>
            <person name="Lombard V."/>
            <person name="Magnuson J.K."/>
            <person name="Kuees U."/>
            <person name="Hori C."/>
            <person name="Igarashi K."/>
            <person name="Samejima M."/>
            <person name="Held B.W."/>
            <person name="Barry K.W."/>
            <person name="LaButti K.M."/>
            <person name="Lapidus A."/>
            <person name="Lindquist E.A."/>
            <person name="Lucas S.M."/>
            <person name="Riley R."/>
            <person name="Salamov A.A."/>
            <person name="Hoffmeister D."/>
            <person name="Schwenk D."/>
            <person name="Hadar Y."/>
            <person name="Yarden O."/>
            <person name="de Vries R.P."/>
            <person name="Wiebenga A."/>
            <person name="Stenlid J."/>
            <person name="Eastwood D."/>
            <person name="Grigoriev I.V."/>
            <person name="Berka R.M."/>
            <person name="Blanchette R.A."/>
            <person name="Kersten P."/>
            <person name="Martinez A.T."/>
            <person name="Vicuna R."/>
            <person name="Cullen D."/>
        </authorList>
    </citation>
    <scope>NUCLEOTIDE SEQUENCE [LARGE SCALE GENOMIC DNA]</scope>
    <source>
        <strain evidence="5 6">B</strain>
    </source>
</reference>
<sequence>MSNVAEHVTPEDQPSTTASTAEATYVAPSLSVQQEDAIIHTRITNDEKALRRVTKKFHNYTSVAYTPVIPPLLPAFTSVEDAREAFLVELASFHLSLKKSLMVCEAEARQVEEYQRERERIATEHVRLKDQIEELKTSLEHAQLQRKRKIEYDQIADKINTFPSREELERSIASLENDMATIRAEHESQNRVVQSQKSALEGIISELASLRLMGKQDPTELSRPESPAPELPPEVEGEDVDMEAEGSTSARTREESGELNEEHEEGENDRDSDDIPLAHTLNAGARPFVPSTSRTSTPVIPMSGSNSPAPIPSVRVSDEDDIEMGELAEEPKVKKKAREEELEEGEASDMSSELSDPPDD</sequence>
<evidence type="ECO:0000256" key="3">
    <source>
        <dbReference type="SAM" id="Coils"/>
    </source>
</evidence>
<comment type="subcellular location">
    <subcellularLocation>
        <location evidence="1">Nucleus</location>
    </subcellularLocation>
</comment>
<keyword evidence="6" id="KW-1185">Reference proteome</keyword>
<name>M2QU37_CERS8</name>
<dbReference type="EMBL" id="KB445792">
    <property type="protein sequence ID" value="EMD40578.1"/>
    <property type="molecule type" value="Genomic_DNA"/>
</dbReference>
<feature type="region of interest" description="Disordered" evidence="4">
    <location>
        <begin position="215"/>
        <end position="360"/>
    </location>
</feature>
<protein>
    <recommendedName>
        <fullName evidence="7">THO complex subunit 7</fullName>
    </recommendedName>
</protein>
<dbReference type="AlphaFoldDB" id="M2QU37"/>
<dbReference type="Pfam" id="PF05615">
    <property type="entry name" value="THOC7"/>
    <property type="match status" value="1"/>
</dbReference>
<organism evidence="5 6">
    <name type="scientific">Ceriporiopsis subvermispora (strain B)</name>
    <name type="common">White-rot fungus</name>
    <name type="synonym">Gelatoporia subvermispora</name>
    <dbReference type="NCBI Taxonomy" id="914234"/>
    <lineage>
        <taxon>Eukaryota</taxon>
        <taxon>Fungi</taxon>
        <taxon>Dikarya</taxon>
        <taxon>Basidiomycota</taxon>
        <taxon>Agaricomycotina</taxon>
        <taxon>Agaricomycetes</taxon>
        <taxon>Polyporales</taxon>
        <taxon>Gelatoporiaceae</taxon>
        <taxon>Gelatoporia</taxon>
    </lineage>
</organism>
<evidence type="ECO:0000256" key="4">
    <source>
        <dbReference type="SAM" id="MobiDB-lite"/>
    </source>
</evidence>
<feature type="compositionally biased region" description="Polar residues" evidence="4">
    <location>
        <begin position="290"/>
        <end position="308"/>
    </location>
</feature>
<evidence type="ECO:0000256" key="1">
    <source>
        <dbReference type="ARBA" id="ARBA00004123"/>
    </source>
</evidence>